<organism evidence="3 4">
    <name type="scientific">Cucurbitaria berberidis CBS 394.84</name>
    <dbReference type="NCBI Taxonomy" id="1168544"/>
    <lineage>
        <taxon>Eukaryota</taxon>
        <taxon>Fungi</taxon>
        <taxon>Dikarya</taxon>
        <taxon>Ascomycota</taxon>
        <taxon>Pezizomycotina</taxon>
        <taxon>Dothideomycetes</taxon>
        <taxon>Pleosporomycetidae</taxon>
        <taxon>Pleosporales</taxon>
        <taxon>Pleosporineae</taxon>
        <taxon>Cucurbitariaceae</taxon>
        <taxon>Cucurbitaria</taxon>
    </lineage>
</organism>
<evidence type="ECO:0000256" key="2">
    <source>
        <dbReference type="SAM" id="MobiDB-lite"/>
    </source>
</evidence>
<reference evidence="3" key="1">
    <citation type="submission" date="2020-01" db="EMBL/GenBank/DDBJ databases">
        <authorList>
            <consortium name="DOE Joint Genome Institute"/>
            <person name="Haridas S."/>
            <person name="Albert R."/>
            <person name="Binder M."/>
            <person name="Bloem J."/>
            <person name="Labutti K."/>
            <person name="Salamov A."/>
            <person name="Andreopoulos B."/>
            <person name="Baker S.E."/>
            <person name="Barry K."/>
            <person name="Bills G."/>
            <person name="Bluhm B.H."/>
            <person name="Cannon C."/>
            <person name="Castanera R."/>
            <person name="Culley D.E."/>
            <person name="Daum C."/>
            <person name="Ezra D."/>
            <person name="Gonzalez J.B."/>
            <person name="Henrissat B."/>
            <person name="Kuo A."/>
            <person name="Liang C."/>
            <person name="Lipzen A."/>
            <person name="Lutzoni F."/>
            <person name="Magnuson J."/>
            <person name="Mondo S."/>
            <person name="Nolan M."/>
            <person name="Ohm R."/>
            <person name="Pangilinan J."/>
            <person name="Park H.-J."/>
            <person name="Ramirez L."/>
            <person name="Alfaro M."/>
            <person name="Sun H."/>
            <person name="Tritt A."/>
            <person name="Yoshinaga Y."/>
            <person name="Zwiers L.-H."/>
            <person name="Turgeon B.G."/>
            <person name="Goodwin S.B."/>
            <person name="Spatafora J.W."/>
            <person name="Crous P.W."/>
            <person name="Grigoriev I.V."/>
        </authorList>
    </citation>
    <scope>NUCLEOTIDE SEQUENCE</scope>
    <source>
        <strain evidence="3">CBS 394.84</strain>
    </source>
</reference>
<gene>
    <name evidence="3" type="ORF">K460DRAFT_402312</name>
</gene>
<dbReference type="GeneID" id="63853766"/>
<feature type="coiled-coil region" evidence="1">
    <location>
        <begin position="124"/>
        <end position="199"/>
    </location>
</feature>
<dbReference type="RefSeq" id="XP_040789510.1">
    <property type="nucleotide sequence ID" value="XM_040936516.1"/>
</dbReference>
<evidence type="ECO:0000256" key="1">
    <source>
        <dbReference type="SAM" id="Coils"/>
    </source>
</evidence>
<evidence type="ECO:0000313" key="4">
    <source>
        <dbReference type="Proteomes" id="UP000800039"/>
    </source>
</evidence>
<dbReference type="AlphaFoldDB" id="A0A9P4GJV5"/>
<proteinExistence type="predicted"/>
<keyword evidence="4" id="KW-1185">Reference proteome</keyword>
<comment type="caution">
    <text evidence="3">The sequence shown here is derived from an EMBL/GenBank/DDBJ whole genome shotgun (WGS) entry which is preliminary data.</text>
</comment>
<dbReference type="Proteomes" id="UP000800039">
    <property type="component" value="Unassembled WGS sequence"/>
</dbReference>
<dbReference type="OrthoDB" id="3799093at2759"/>
<sequence length="216" mass="24335">MSHKSKTSIGDADSRLRATAATFMPQNARVVFTNTFREDVISSHTSSENNQEHPHSSNENTLADTVSDDHNPLVIPPSEAHDGETKGQCALCATLGRSLGCCEQNPSSNCPHCMDISRVFAQENEKHKMEIDTLRQKVTQLEGETPEEKYERLCAEKNAKIEHLKEEVHKVKKEDEDLKSEMKEREKKLKKLEAELKKLLPAPAFTIKEAKKGKKK</sequence>
<keyword evidence="1" id="KW-0175">Coiled coil</keyword>
<protein>
    <submittedName>
        <fullName evidence="3">Uncharacterized protein</fullName>
    </submittedName>
</protein>
<name>A0A9P4GJV5_9PLEO</name>
<accession>A0A9P4GJV5</accession>
<dbReference type="EMBL" id="ML976615">
    <property type="protein sequence ID" value="KAF1846947.1"/>
    <property type="molecule type" value="Genomic_DNA"/>
</dbReference>
<feature type="region of interest" description="Disordered" evidence="2">
    <location>
        <begin position="42"/>
        <end position="84"/>
    </location>
</feature>
<evidence type="ECO:0000313" key="3">
    <source>
        <dbReference type="EMBL" id="KAF1846947.1"/>
    </source>
</evidence>